<sequence length="381" mass="43152">MLFTRNGGISPDMEESAAALGGSHGLLSHPPLIANATPHLTVSASVMAHGWKFDDMSNLKPKNSYSTFPLRPISWSKGMMLKHYATTLQMVGKADSVGAPCIRATKRKSLRISAFKGSAQNDESAGRVSGSKVPKNSVKLKESEDPITESPKANDIPLSYTSEADQRIASSPAIHKLFKKWLTMLRTQSPSQVEDGILGEELPPTEISETHNETENKKRGEILKAVWCHFLGLDATIRIPLLIFIPLYLVVNVLYGAEVSKELTPLWVFGPLIIALYIQMFRWLCALYVFSFKQTVKVIKNLPTYYMVTYSYVARGKLKEDVQARFWQPVVNIKNLDYKELSRKKLKELQEWMVEKYLDFVESIWPYYCQTIRFLKRANLI</sequence>
<reference evidence="3" key="1">
    <citation type="submission" date="2018-02" db="EMBL/GenBank/DDBJ databases">
        <authorList>
            <person name="Cohen D.B."/>
            <person name="Kent A.D."/>
        </authorList>
    </citation>
    <scope>NUCLEOTIDE SEQUENCE</scope>
</reference>
<evidence type="ECO:0008006" key="4">
    <source>
        <dbReference type="Google" id="ProtNLM"/>
    </source>
</evidence>
<evidence type="ECO:0000313" key="3">
    <source>
        <dbReference type="EMBL" id="SPD30166.1"/>
    </source>
</evidence>
<dbReference type="AlphaFoldDB" id="A0A2N9IXS1"/>
<accession>A0A2N9IXS1</accession>
<feature type="transmembrane region" description="Helical" evidence="2">
    <location>
        <begin position="269"/>
        <end position="290"/>
    </location>
</feature>
<dbReference type="EMBL" id="OIVN01006304">
    <property type="protein sequence ID" value="SPD30166.1"/>
    <property type="molecule type" value="Genomic_DNA"/>
</dbReference>
<proteinExistence type="predicted"/>
<organism evidence="3">
    <name type="scientific">Fagus sylvatica</name>
    <name type="common">Beechnut</name>
    <dbReference type="NCBI Taxonomy" id="28930"/>
    <lineage>
        <taxon>Eukaryota</taxon>
        <taxon>Viridiplantae</taxon>
        <taxon>Streptophyta</taxon>
        <taxon>Embryophyta</taxon>
        <taxon>Tracheophyta</taxon>
        <taxon>Spermatophyta</taxon>
        <taxon>Magnoliopsida</taxon>
        <taxon>eudicotyledons</taxon>
        <taxon>Gunneridae</taxon>
        <taxon>Pentapetalae</taxon>
        <taxon>rosids</taxon>
        <taxon>fabids</taxon>
        <taxon>Fagales</taxon>
        <taxon>Fagaceae</taxon>
        <taxon>Fagus</taxon>
    </lineage>
</organism>
<keyword evidence="2" id="KW-0812">Transmembrane</keyword>
<name>A0A2N9IXS1_FAGSY</name>
<feature type="region of interest" description="Disordered" evidence="1">
    <location>
        <begin position="117"/>
        <end position="156"/>
    </location>
</feature>
<gene>
    <name evidence="3" type="ORF">FSB_LOCUS58048</name>
</gene>
<dbReference type="PANTHER" id="PTHR48223:SF1">
    <property type="entry name" value="ABC TRANSMEMBRANE TYPE-1 DOMAIN-CONTAINING PROTEIN"/>
    <property type="match status" value="1"/>
</dbReference>
<keyword evidence="2" id="KW-1133">Transmembrane helix</keyword>
<keyword evidence="2" id="KW-0472">Membrane</keyword>
<evidence type="ECO:0000256" key="2">
    <source>
        <dbReference type="SAM" id="Phobius"/>
    </source>
</evidence>
<evidence type="ECO:0000256" key="1">
    <source>
        <dbReference type="SAM" id="MobiDB-lite"/>
    </source>
</evidence>
<dbReference type="PANTHER" id="PTHR48223">
    <property type="entry name" value="DEFECTIVE 2759, PUTATIVE ISOFORM 1-RELATED"/>
    <property type="match status" value="1"/>
</dbReference>
<protein>
    <recommendedName>
        <fullName evidence="4">Embryo defective 2759</fullName>
    </recommendedName>
</protein>
<feature type="transmembrane region" description="Helical" evidence="2">
    <location>
        <begin position="226"/>
        <end position="249"/>
    </location>
</feature>